<protein>
    <submittedName>
        <fullName evidence="2">Uncharacterized protein</fullName>
    </submittedName>
</protein>
<feature type="region of interest" description="Disordered" evidence="1">
    <location>
        <begin position="1"/>
        <end position="86"/>
    </location>
</feature>
<evidence type="ECO:0000256" key="1">
    <source>
        <dbReference type="SAM" id="MobiDB-lite"/>
    </source>
</evidence>
<organism evidence="2 3">
    <name type="scientific">Digitaria exilis</name>
    <dbReference type="NCBI Taxonomy" id="1010633"/>
    <lineage>
        <taxon>Eukaryota</taxon>
        <taxon>Viridiplantae</taxon>
        <taxon>Streptophyta</taxon>
        <taxon>Embryophyta</taxon>
        <taxon>Tracheophyta</taxon>
        <taxon>Spermatophyta</taxon>
        <taxon>Magnoliopsida</taxon>
        <taxon>Liliopsida</taxon>
        <taxon>Poales</taxon>
        <taxon>Poaceae</taxon>
        <taxon>PACMAD clade</taxon>
        <taxon>Panicoideae</taxon>
        <taxon>Panicodae</taxon>
        <taxon>Paniceae</taxon>
        <taxon>Anthephorinae</taxon>
        <taxon>Digitaria</taxon>
    </lineage>
</organism>
<keyword evidence="3" id="KW-1185">Reference proteome</keyword>
<dbReference type="EMBL" id="JACEFO010000325">
    <property type="protein sequence ID" value="KAF8775474.1"/>
    <property type="molecule type" value="Genomic_DNA"/>
</dbReference>
<dbReference type="OrthoDB" id="1523082at2759"/>
<dbReference type="Gene3D" id="2.60.120.330">
    <property type="entry name" value="B-lactam Antibiotic, Isopenicillin N Synthase, Chain"/>
    <property type="match status" value="1"/>
</dbReference>
<proteinExistence type="predicted"/>
<dbReference type="Proteomes" id="UP000636709">
    <property type="component" value="Unassembled WGS sequence"/>
</dbReference>
<comment type="caution">
    <text evidence="2">The sequence shown here is derived from an EMBL/GenBank/DDBJ whole genome shotgun (WGS) entry which is preliminary data.</text>
</comment>
<dbReference type="InterPro" id="IPR027443">
    <property type="entry name" value="IPNS-like_sf"/>
</dbReference>
<evidence type="ECO:0000313" key="3">
    <source>
        <dbReference type="Proteomes" id="UP000636709"/>
    </source>
</evidence>
<dbReference type="PANTHER" id="PTHR34945:SF4">
    <property type="entry name" value="2-OXOGLUTARATE (2OG) AND FE(II)-DEPENDENT OXYGENASE SUPERFAMILY PROTEIN"/>
    <property type="match status" value="1"/>
</dbReference>
<sequence length="418" mass="45310">MPVHPSKGGNWHGTPTQHSSIAPGPEGRRSPPPPTHTTHQNLHFTVTGARAGMTATSRAPRRPRIRARGPPPAPTPIRTARGARSAAADERILAEFLETSLRVPDLALPPLRRKQRLFSFPPAAPPAPREVSSQALASGDTDAEAASAAAAESGGAFVVSGATDAREVREAVEASRAVFAATGEVKRELARWFPRRDNPVAGEEEFCWFWPVSSEDDRALGAALPGSTYRVFREKMDTVASKMENVAKNVIRVLSDNVKNPKGSALSREAPSILCLTMYSSNDKSKTSWNELGSTDPPNSHSHALSIHLSGGDRQICLRNQGGSTILSLPAGSMLVTIGKQIQEWSNGQFKTAVGEVLFEMTDEPDPFISLELVYSPDDRHVSEVGRQGGCIDRPKIVSFRDQILVALVLLFLFYLFR</sequence>
<accession>A0A835FUE5</accession>
<dbReference type="PANTHER" id="PTHR34945">
    <property type="entry name" value="2-OXOGLUTARATE (2OG) AND FE(II)-DEPENDENT OXYGENASE SUPERFAMILY PROTEIN"/>
    <property type="match status" value="1"/>
</dbReference>
<reference evidence="2" key="1">
    <citation type="submission" date="2020-07" db="EMBL/GenBank/DDBJ databases">
        <title>Genome sequence and genetic diversity analysis of an under-domesticated orphan crop, white fonio (Digitaria exilis).</title>
        <authorList>
            <person name="Bennetzen J.L."/>
            <person name="Chen S."/>
            <person name="Ma X."/>
            <person name="Wang X."/>
            <person name="Yssel A.E.J."/>
            <person name="Chaluvadi S.R."/>
            <person name="Johnson M."/>
            <person name="Gangashetty P."/>
            <person name="Hamidou F."/>
            <person name="Sanogo M.D."/>
            <person name="Zwaenepoel A."/>
            <person name="Wallace J."/>
            <person name="Van De Peer Y."/>
            <person name="Van Deynze A."/>
        </authorList>
    </citation>
    <scope>NUCLEOTIDE SEQUENCE</scope>
    <source>
        <tissue evidence="2">Leaves</tissue>
    </source>
</reference>
<dbReference type="AlphaFoldDB" id="A0A835FUE5"/>
<dbReference type="SUPFAM" id="SSF51197">
    <property type="entry name" value="Clavaminate synthase-like"/>
    <property type="match status" value="1"/>
</dbReference>
<evidence type="ECO:0000313" key="2">
    <source>
        <dbReference type="EMBL" id="KAF8775474.1"/>
    </source>
</evidence>
<gene>
    <name evidence="2" type="ORF">HU200_004899</name>
</gene>
<feature type="region of interest" description="Disordered" evidence="1">
    <location>
        <begin position="120"/>
        <end position="140"/>
    </location>
</feature>
<name>A0A835FUE5_9POAL</name>